<feature type="domain" description="ACT" evidence="13">
    <location>
        <begin position="146"/>
        <end position="219"/>
    </location>
</feature>
<evidence type="ECO:0000256" key="12">
    <source>
        <dbReference type="RuleBase" id="RU366059"/>
    </source>
</evidence>
<dbReference type="SUPFAM" id="SSF55021">
    <property type="entry name" value="ACT-like"/>
    <property type="match status" value="1"/>
</dbReference>
<dbReference type="AlphaFoldDB" id="A0A8I0A9Y9"/>
<gene>
    <name evidence="14" type="primary">sdaAB</name>
    <name evidence="14" type="ORF">H8S54_02425</name>
</gene>
<evidence type="ECO:0000256" key="5">
    <source>
        <dbReference type="ARBA" id="ARBA00022485"/>
    </source>
</evidence>
<comment type="cofactor">
    <cofactor evidence="1 12">
        <name>[4Fe-4S] cluster</name>
        <dbReference type="ChEBI" id="CHEBI:49883"/>
    </cofactor>
</comment>
<comment type="caution">
    <text evidence="14">The sequence shown here is derived from an EMBL/GenBank/DDBJ whole genome shotgun (WGS) entry which is preliminary data.</text>
</comment>
<evidence type="ECO:0000256" key="10">
    <source>
        <dbReference type="ARBA" id="ARBA00049406"/>
    </source>
</evidence>
<dbReference type="InterPro" id="IPR004643">
    <property type="entry name" value="Fe-S_L-Ser_bsu"/>
</dbReference>
<dbReference type="GO" id="GO:0003941">
    <property type="term" value="F:L-serine ammonia-lyase activity"/>
    <property type="evidence" value="ECO:0007669"/>
    <property type="project" value="UniProtKB-UniRule"/>
</dbReference>
<evidence type="ECO:0000256" key="3">
    <source>
        <dbReference type="ARBA" id="ARBA00008636"/>
    </source>
</evidence>
<dbReference type="EMBL" id="JACOOT010000006">
    <property type="protein sequence ID" value="MBC5650006.1"/>
    <property type="molecule type" value="Genomic_DNA"/>
</dbReference>
<dbReference type="PANTHER" id="PTHR30182">
    <property type="entry name" value="L-SERINE DEHYDRATASE"/>
    <property type="match status" value="1"/>
</dbReference>
<evidence type="ECO:0000256" key="9">
    <source>
        <dbReference type="ARBA" id="ARBA00023239"/>
    </source>
</evidence>
<dbReference type="Gene3D" id="3.30.70.260">
    <property type="match status" value="1"/>
</dbReference>
<evidence type="ECO:0000256" key="4">
    <source>
        <dbReference type="ARBA" id="ARBA00022432"/>
    </source>
</evidence>
<proteinExistence type="inferred from homology"/>
<dbReference type="GO" id="GO:0046872">
    <property type="term" value="F:metal ion binding"/>
    <property type="evidence" value="ECO:0007669"/>
    <property type="project" value="UniProtKB-UniRule"/>
</dbReference>
<dbReference type="InterPro" id="IPR045865">
    <property type="entry name" value="ACT-like_dom_sf"/>
</dbReference>
<dbReference type="GO" id="GO:0051539">
    <property type="term" value="F:4 iron, 4 sulfur cluster binding"/>
    <property type="evidence" value="ECO:0007669"/>
    <property type="project" value="UniProtKB-UniRule"/>
</dbReference>
<keyword evidence="9 11" id="KW-0456">Lyase</keyword>
<comment type="catalytic activity">
    <reaction evidence="10 11 12">
        <text>L-serine = pyruvate + NH4(+)</text>
        <dbReference type="Rhea" id="RHEA:19169"/>
        <dbReference type="ChEBI" id="CHEBI:15361"/>
        <dbReference type="ChEBI" id="CHEBI:28938"/>
        <dbReference type="ChEBI" id="CHEBI:33384"/>
        <dbReference type="EC" id="4.3.1.17"/>
    </reaction>
</comment>
<dbReference type="InterPro" id="IPR005131">
    <property type="entry name" value="Ser_deHydtase_bsu"/>
</dbReference>
<comment type="pathway">
    <text evidence="2 11">Carbohydrate biosynthesis; gluconeogenesis.</text>
</comment>
<dbReference type="PROSITE" id="PS51671">
    <property type="entry name" value="ACT"/>
    <property type="match status" value="1"/>
</dbReference>
<dbReference type="SUPFAM" id="SSF143548">
    <property type="entry name" value="Serine metabolism enzymes domain"/>
    <property type="match status" value="1"/>
</dbReference>
<dbReference type="GO" id="GO:0006094">
    <property type="term" value="P:gluconeogenesis"/>
    <property type="evidence" value="ECO:0007669"/>
    <property type="project" value="UniProtKB-UniRule"/>
</dbReference>
<evidence type="ECO:0000256" key="8">
    <source>
        <dbReference type="ARBA" id="ARBA00023014"/>
    </source>
</evidence>
<protein>
    <recommendedName>
        <fullName evidence="11">L-serine deaminase</fullName>
    </recommendedName>
</protein>
<keyword evidence="7 11" id="KW-0408">Iron</keyword>
<keyword evidence="15" id="KW-1185">Reference proteome</keyword>
<evidence type="ECO:0000256" key="1">
    <source>
        <dbReference type="ARBA" id="ARBA00001966"/>
    </source>
</evidence>
<organism evidence="14 15">
    <name type="scientific">Blautia segnis</name>
    <dbReference type="NCBI Taxonomy" id="2763030"/>
    <lineage>
        <taxon>Bacteria</taxon>
        <taxon>Bacillati</taxon>
        <taxon>Bacillota</taxon>
        <taxon>Clostridia</taxon>
        <taxon>Lachnospirales</taxon>
        <taxon>Lachnospiraceae</taxon>
        <taxon>Blautia</taxon>
    </lineage>
</organism>
<dbReference type="InterPro" id="IPR029009">
    <property type="entry name" value="ASB_dom_sf"/>
</dbReference>
<evidence type="ECO:0000256" key="2">
    <source>
        <dbReference type="ARBA" id="ARBA00004742"/>
    </source>
</evidence>
<dbReference type="Pfam" id="PF03315">
    <property type="entry name" value="SDH_beta"/>
    <property type="match status" value="1"/>
</dbReference>
<evidence type="ECO:0000259" key="13">
    <source>
        <dbReference type="PROSITE" id="PS51671"/>
    </source>
</evidence>
<name>A0A8I0A9Y9_9FIRM</name>
<reference evidence="14 15" key="1">
    <citation type="submission" date="2020-08" db="EMBL/GenBank/DDBJ databases">
        <title>Genome public.</title>
        <authorList>
            <person name="Liu C."/>
            <person name="Sun Q."/>
        </authorList>
    </citation>
    <scope>NUCLEOTIDE SEQUENCE [LARGE SCALE GENOMIC DNA]</scope>
    <source>
        <strain evidence="14 15">BX17</strain>
    </source>
</reference>
<dbReference type="PIRSF" id="PIRSF036692">
    <property type="entry name" value="SDH_B"/>
    <property type="match status" value="1"/>
</dbReference>
<keyword evidence="6 11" id="KW-0479">Metal-binding</keyword>
<dbReference type="InterPro" id="IPR051318">
    <property type="entry name" value="Fe-S_L-Ser"/>
</dbReference>
<keyword evidence="5 11" id="KW-0004">4Fe-4S</keyword>
<dbReference type="Pfam" id="PF22629">
    <property type="entry name" value="ACT_AHAS_ss"/>
    <property type="match status" value="1"/>
</dbReference>
<dbReference type="NCBIfam" id="TIGR00719">
    <property type="entry name" value="sda_beta"/>
    <property type="match status" value="1"/>
</dbReference>
<dbReference type="PANTHER" id="PTHR30182:SF12">
    <property type="entry name" value="L-SERINE DEHYDRATASE, BETA CHAIN-RELATED"/>
    <property type="match status" value="1"/>
</dbReference>
<dbReference type="Proteomes" id="UP000652847">
    <property type="component" value="Unassembled WGS sequence"/>
</dbReference>
<evidence type="ECO:0000256" key="7">
    <source>
        <dbReference type="ARBA" id="ARBA00023004"/>
    </source>
</evidence>
<dbReference type="InterPro" id="IPR002912">
    <property type="entry name" value="ACT_dom"/>
</dbReference>
<comment type="similarity">
    <text evidence="3 11 12">Belongs to the iron-sulfur dependent L-serine dehydratase family.</text>
</comment>
<dbReference type="CDD" id="cd04903">
    <property type="entry name" value="ACT_LSD"/>
    <property type="match status" value="1"/>
</dbReference>
<dbReference type="UniPathway" id="UPA00138"/>
<evidence type="ECO:0000313" key="15">
    <source>
        <dbReference type="Proteomes" id="UP000652847"/>
    </source>
</evidence>
<keyword evidence="4 11" id="KW-0312">Gluconeogenesis</keyword>
<dbReference type="InterPro" id="IPR054480">
    <property type="entry name" value="AHAS_small-like_ACT"/>
</dbReference>
<sequence>MNVFDILGPVMIGPSSSHTAGAARIGLVTRALLGKTPVKAHIFLHGSFAKTYKGHGTDKALVAGILGMQTDDERIRFSLDVAKREGLEIQIETGELEDAHPNTAEITLTAEDGEKVSLRGSSIGGGNILITRVNGMEVSLTGQNPALIVLHKDAPGTIAAVTEIMAEYGANICSFHLAREAKGGLAVMTIESDSCLGPDLNEKINQLENIYSSTLLERV</sequence>
<accession>A0A8I0A9Y9</accession>
<keyword evidence="8 11" id="KW-0411">Iron-sulfur</keyword>
<dbReference type="RefSeq" id="WP_117852923.1">
    <property type="nucleotide sequence ID" value="NZ_JACOOT010000006.1"/>
</dbReference>
<dbReference type="Gene3D" id="3.30.1330.90">
    <property type="entry name" value="D-3-phosphoglycerate dehydrogenase, domain 3"/>
    <property type="match status" value="1"/>
</dbReference>
<evidence type="ECO:0000256" key="11">
    <source>
        <dbReference type="PIRNR" id="PIRNR036692"/>
    </source>
</evidence>
<evidence type="ECO:0000313" key="14">
    <source>
        <dbReference type="EMBL" id="MBC5650006.1"/>
    </source>
</evidence>
<evidence type="ECO:0000256" key="6">
    <source>
        <dbReference type="ARBA" id="ARBA00022723"/>
    </source>
</evidence>